<protein>
    <submittedName>
        <fullName evidence="2">Uncharacterized protein</fullName>
    </submittedName>
</protein>
<evidence type="ECO:0000313" key="3">
    <source>
        <dbReference type="Proteomes" id="UP000294886"/>
    </source>
</evidence>
<accession>A0A4R2JC07</accession>
<dbReference type="AlphaFoldDB" id="A0A4R2JC07"/>
<feature type="transmembrane region" description="Helical" evidence="1">
    <location>
        <begin position="127"/>
        <end position="146"/>
    </location>
</feature>
<evidence type="ECO:0000313" key="2">
    <source>
        <dbReference type="EMBL" id="TCO55512.1"/>
    </source>
</evidence>
<comment type="caution">
    <text evidence="2">The sequence shown here is derived from an EMBL/GenBank/DDBJ whole genome shotgun (WGS) entry which is preliminary data.</text>
</comment>
<proteinExistence type="predicted"/>
<reference evidence="2 3" key="1">
    <citation type="submission" date="2019-03" db="EMBL/GenBank/DDBJ databases">
        <title>Genomic Encyclopedia of Type Strains, Phase IV (KMG-IV): sequencing the most valuable type-strain genomes for metagenomic binning, comparative biology and taxonomic classification.</title>
        <authorList>
            <person name="Goeker M."/>
        </authorList>
    </citation>
    <scope>NUCLEOTIDE SEQUENCE [LARGE SCALE GENOMIC DNA]</scope>
    <source>
        <strain evidence="2 3">DSM 13054</strain>
    </source>
</reference>
<sequence>MYIVTLLGNLLSIISSLITIISFLSQKSKKHTSTNVVHNITQTSKLSKNNIFTSIAEEVLKAIDSFFVDLSNNPIAFIIIMIAIIYAVYFSLLKAYFYIFNLIAISSLVVIMVVLLNTTKKFFLKQIVGFSDFFCIFYMVCFIYYIT</sequence>
<dbReference type="Proteomes" id="UP000294886">
    <property type="component" value="Unassembled WGS sequence"/>
</dbReference>
<feature type="transmembrane region" description="Helical" evidence="1">
    <location>
        <begin position="70"/>
        <end position="89"/>
    </location>
</feature>
<evidence type="ECO:0000256" key="1">
    <source>
        <dbReference type="SAM" id="Phobius"/>
    </source>
</evidence>
<organism evidence="2 3">
    <name type="scientific">Caldanaerobacter subterraneus</name>
    <dbReference type="NCBI Taxonomy" id="911092"/>
    <lineage>
        <taxon>Bacteria</taxon>
        <taxon>Bacillati</taxon>
        <taxon>Bacillota</taxon>
        <taxon>Clostridia</taxon>
        <taxon>Thermoanaerobacterales</taxon>
        <taxon>Thermoanaerobacteraceae</taxon>
        <taxon>Caldanaerobacter</taxon>
    </lineage>
</organism>
<keyword evidence="1" id="KW-0472">Membrane</keyword>
<gene>
    <name evidence="2" type="ORF">EV203_13918</name>
</gene>
<keyword evidence="1" id="KW-0812">Transmembrane</keyword>
<name>A0A4R2JC07_9THEO</name>
<feature type="transmembrane region" description="Helical" evidence="1">
    <location>
        <begin position="95"/>
        <end position="115"/>
    </location>
</feature>
<keyword evidence="1" id="KW-1133">Transmembrane helix</keyword>
<feature type="transmembrane region" description="Helical" evidence="1">
    <location>
        <begin position="6"/>
        <end position="24"/>
    </location>
</feature>
<dbReference type="EMBL" id="SLWU01000039">
    <property type="protein sequence ID" value="TCO55512.1"/>
    <property type="molecule type" value="Genomic_DNA"/>
</dbReference>